<dbReference type="Gene3D" id="1.20.1420.60">
    <property type="match status" value="1"/>
</dbReference>
<dbReference type="EMBL" id="SMKX01000166">
    <property type="protein sequence ID" value="TDD46757.1"/>
    <property type="molecule type" value="Genomic_DNA"/>
</dbReference>
<dbReference type="AlphaFoldDB" id="A0A4V2YLH4"/>
<dbReference type="Pfam" id="PF14300">
    <property type="entry name" value="DMP19"/>
    <property type="match status" value="1"/>
</dbReference>
<evidence type="ECO:0000259" key="1">
    <source>
        <dbReference type="Pfam" id="PF14300"/>
    </source>
</evidence>
<dbReference type="Proteomes" id="UP000295124">
    <property type="component" value="Unassembled WGS sequence"/>
</dbReference>
<dbReference type="InterPro" id="IPR025402">
    <property type="entry name" value="DMP19_C"/>
</dbReference>
<evidence type="ECO:0000313" key="3">
    <source>
        <dbReference type="Proteomes" id="UP000295124"/>
    </source>
</evidence>
<gene>
    <name evidence="2" type="ORF">E1263_35940</name>
</gene>
<dbReference type="OrthoDB" id="3829888at2"/>
<accession>A0A4V2YLH4</accession>
<feature type="domain" description="DNA mimic protein DMP19 C-terminal" evidence="1">
    <location>
        <begin position="52"/>
        <end position="151"/>
    </location>
</feature>
<organism evidence="2 3">
    <name type="scientific">Kribbella antibiotica</name>
    <dbReference type="NCBI Taxonomy" id="190195"/>
    <lineage>
        <taxon>Bacteria</taxon>
        <taxon>Bacillati</taxon>
        <taxon>Actinomycetota</taxon>
        <taxon>Actinomycetes</taxon>
        <taxon>Propionibacteriales</taxon>
        <taxon>Kribbellaceae</taxon>
        <taxon>Kribbella</taxon>
    </lineage>
</organism>
<sequence length="159" mass="17811">MRMAVERLVYVGLSLAVTARWSESTVRCRTVRRVTIDAWAFYEQYAESDRSSLSERERQVLAVCDFRQEVNSGGFDSYFRYSGGDTALTAITALPRLLGSRWADLLGEAVALFGAPYPLDPDDRSEKVGSFDLDELDKRFYTLEASTNADGKLTEALSN</sequence>
<proteinExistence type="predicted"/>
<comment type="caution">
    <text evidence="2">The sequence shown here is derived from an EMBL/GenBank/DDBJ whole genome shotgun (WGS) entry which is preliminary data.</text>
</comment>
<name>A0A4V2YLH4_9ACTN</name>
<protein>
    <submittedName>
        <fullName evidence="2">DUF4375 domain-containing protein</fullName>
    </submittedName>
</protein>
<evidence type="ECO:0000313" key="2">
    <source>
        <dbReference type="EMBL" id="TDD46757.1"/>
    </source>
</evidence>
<reference evidence="2 3" key="1">
    <citation type="submission" date="2019-03" db="EMBL/GenBank/DDBJ databases">
        <title>Draft genome sequences of novel Actinobacteria.</title>
        <authorList>
            <person name="Sahin N."/>
            <person name="Ay H."/>
            <person name="Saygin H."/>
        </authorList>
    </citation>
    <scope>NUCLEOTIDE SEQUENCE [LARGE SCALE GENOMIC DNA]</scope>
    <source>
        <strain evidence="2 3">JCM 13523</strain>
    </source>
</reference>
<keyword evidence="3" id="KW-1185">Reference proteome</keyword>